<reference evidence="2" key="1">
    <citation type="journal article" date="2007" name="Nature">
        <title>The grapevine genome sequence suggests ancestral hexaploidization in major angiosperm phyla.</title>
        <authorList>
            <consortium name="The French-Italian Public Consortium for Grapevine Genome Characterization."/>
            <person name="Jaillon O."/>
            <person name="Aury J.-M."/>
            <person name="Noel B."/>
            <person name="Policriti A."/>
            <person name="Clepet C."/>
            <person name="Casagrande A."/>
            <person name="Choisne N."/>
            <person name="Aubourg S."/>
            <person name="Vitulo N."/>
            <person name="Jubin C."/>
            <person name="Vezzi A."/>
            <person name="Legeai F."/>
            <person name="Hugueney P."/>
            <person name="Dasilva C."/>
            <person name="Horner D."/>
            <person name="Mica E."/>
            <person name="Jublot D."/>
            <person name="Poulain J."/>
            <person name="Bruyere C."/>
            <person name="Billault A."/>
            <person name="Segurens B."/>
            <person name="Gouyvenoux M."/>
            <person name="Ugarte E."/>
            <person name="Cattonaro F."/>
            <person name="Anthouard V."/>
            <person name="Vico V."/>
            <person name="Del Fabbro C."/>
            <person name="Alaux M."/>
            <person name="Di Gaspero G."/>
            <person name="Dumas V."/>
            <person name="Felice N."/>
            <person name="Paillard S."/>
            <person name="Juman I."/>
            <person name="Moroldo M."/>
            <person name="Scalabrin S."/>
            <person name="Canaguier A."/>
            <person name="Le Clainche I."/>
            <person name="Malacrida G."/>
            <person name="Durand E."/>
            <person name="Pesole G."/>
            <person name="Laucou V."/>
            <person name="Chatelet P."/>
            <person name="Merdinoglu D."/>
            <person name="Delledonne M."/>
            <person name="Pezzotti M."/>
            <person name="Lecharny A."/>
            <person name="Scarpelli C."/>
            <person name="Artiguenave F."/>
            <person name="Pe M.E."/>
            <person name="Valle G."/>
            <person name="Morgante M."/>
            <person name="Caboche M."/>
            <person name="Adam-Blondon A.-F."/>
            <person name="Weissenbach J."/>
            <person name="Quetier F."/>
            <person name="Wincker P."/>
        </authorList>
    </citation>
    <scope>NUCLEOTIDE SEQUENCE [LARGE SCALE GENOMIC DNA]</scope>
    <source>
        <strain evidence="2">cv. Pinot noir / PN40024</strain>
    </source>
</reference>
<keyword evidence="2" id="KW-1185">Reference proteome</keyword>
<name>D7UAE8_VITVI</name>
<evidence type="ECO:0000313" key="1">
    <source>
        <dbReference type="EMBL" id="CBI39713.3"/>
    </source>
</evidence>
<dbReference type="HOGENOM" id="CLU_2268749_0_0_1"/>
<dbReference type="PaxDb" id="29760-VIT_19s0015g00200.t01"/>
<proteinExistence type="predicted"/>
<dbReference type="AlphaFoldDB" id="D7UAE8"/>
<sequence length="103" mass="11863">MENKKYSKNKRRVQLLLFSCAQKSINLLTYYRKPTNLLQKGTPSCSFIGRVTINGSLLFRNTLSRPIQETTKNISLYPKNGGIKDLAVWTRVHVHRTNAIKIK</sequence>
<gene>
    <name evidence="1" type="ordered locus">VIT_19s0015g00200</name>
</gene>
<dbReference type="EMBL" id="FN596747">
    <property type="protein sequence ID" value="CBI39713.3"/>
    <property type="molecule type" value="Genomic_DNA"/>
</dbReference>
<protein>
    <submittedName>
        <fullName evidence="1">Uncharacterized protein</fullName>
    </submittedName>
</protein>
<organism evidence="1 2">
    <name type="scientific">Vitis vinifera</name>
    <name type="common">Grape</name>
    <dbReference type="NCBI Taxonomy" id="29760"/>
    <lineage>
        <taxon>Eukaryota</taxon>
        <taxon>Viridiplantae</taxon>
        <taxon>Streptophyta</taxon>
        <taxon>Embryophyta</taxon>
        <taxon>Tracheophyta</taxon>
        <taxon>Spermatophyta</taxon>
        <taxon>Magnoliopsida</taxon>
        <taxon>eudicotyledons</taxon>
        <taxon>Gunneridae</taxon>
        <taxon>Pentapetalae</taxon>
        <taxon>rosids</taxon>
        <taxon>Vitales</taxon>
        <taxon>Vitaceae</taxon>
        <taxon>Viteae</taxon>
        <taxon>Vitis</taxon>
    </lineage>
</organism>
<dbReference type="Proteomes" id="UP000009183">
    <property type="component" value="Chromosome 19"/>
</dbReference>
<dbReference type="InParanoid" id="D7UAE8"/>
<accession>D7UAE8</accession>
<evidence type="ECO:0000313" key="2">
    <source>
        <dbReference type="Proteomes" id="UP000009183"/>
    </source>
</evidence>